<sequence length="115" mass="12714">MGIIEALDNTSTAAVDKGEAYLKTTKKYYELKVFQQLALLSVTGCKLALYFGLCILGLIFLAIAGASAIGDYFDNASIGYLFVSVLFFGLIGIIYLVRNRIEKLIIHKLSENFFD</sequence>
<keyword evidence="1" id="KW-1133">Transmembrane helix</keyword>
<evidence type="ECO:0000313" key="4">
    <source>
        <dbReference type="Proteomes" id="UP000245667"/>
    </source>
</evidence>
<dbReference type="Proteomes" id="UP000245667">
    <property type="component" value="Unassembled WGS sequence"/>
</dbReference>
<dbReference type="Proteomes" id="UP000651837">
    <property type="component" value="Unassembled WGS sequence"/>
</dbReference>
<evidence type="ECO:0000256" key="1">
    <source>
        <dbReference type="SAM" id="Phobius"/>
    </source>
</evidence>
<organism evidence="3 4">
    <name type="scientific">Maribacter polysiphoniae</name>
    <dbReference type="NCBI Taxonomy" id="429344"/>
    <lineage>
        <taxon>Bacteria</taxon>
        <taxon>Pseudomonadati</taxon>
        <taxon>Bacteroidota</taxon>
        <taxon>Flavobacteriia</taxon>
        <taxon>Flavobacteriales</taxon>
        <taxon>Flavobacteriaceae</taxon>
        <taxon>Maribacter</taxon>
    </lineage>
</organism>
<dbReference type="OrthoDB" id="1202744at2"/>
<dbReference type="AlphaFoldDB" id="A0A316ENQ5"/>
<comment type="caution">
    <text evidence="3">The sequence shown here is derived from an EMBL/GenBank/DDBJ whole genome shotgun (WGS) entry which is preliminary data.</text>
</comment>
<keyword evidence="1" id="KW-0472">Membrane</keyword>
<evidence type="ECO:0000313" key="2">
    <source>
        <dbReference type="EMBL" id="MBD1259055.1"/>
    </source>
</evidence>
<feature type="transmembrane region" description="Helical" evidence="1">
    <location>
        <begin position="47"/>
        <end position="70"/>
    </location>
</feature>
<dbReference type="EMBL" id="QGGQ01000002">
    <property type="protein sequence ID" value="PWK24610.1"/>
    <property type="molecule type" value="Genomic_DNA"/>
</dbReference>
<protein>
    <submittedName>
        <fullName evidence="3">Uncharacterized protein</fullName>
    </submittedName>
</protein>
<feature type="transmembrane region" description="Helical" evidence="1">
    <location>
        <begin position="76"/>
        <end position="97"/>
    </location>
</feature>
<dbReference type="RefSeq" id="WP_109649167.1">
    <property type="nucleotide sequence ID" value="NZ_JACWLN010000001.1"/>
</dbReference>
<proteinExistence type="predicted"/>
<accession>A0A316ENQ5</accession>
<name>A0A316ENQ5_9FLAO</name>
<reference evidence="2 5" key="2">
    <citation type="submission" date="2020-07" db="EMBL/GenBank/DDBJ databases">
        <title>The draft genome sequence of Maribacter polysiphoniae KCTC 22021.</title>
        <authorList>
            <person name="Mu L."/>
        </authorList>
    </citation>
    <scope>NUCLEOTIDE SEQUENCE [LARGE SCALE GENOMIC DNA]</scope>
    <source>
        <strain evidence="2 5">KCTC 22021</strain>
    </source>
</reference>
<gene>
    <name evidence="2" type="ORF">HZY62_00520</name>
    <name evidence="3" type="ORF">LX92_00974</name>
</gene>
<reference evidence="3 4" key="1">
    <citation type="submission" date="2018-05" db="EMBL/GenBank/DDBJ databases">
        <title>Genomic Encyclopedia of Archaeal and Bacterial Type Strains, Phase II (KMG-II): from individual species to whole genera.</title>
        <authorList>
            <person name="Goeker M."/>
        </authorList>
    </citation>
    <scope>NUCLEOTIDE SEQUENCE [LARGE SCALE GENOMIC DNA]</scope>
    <source>
        <strain evidence="3 4">DSM 23514</strain>
    </source>
</reference>
<keyword evidence="1" id="KW-0812">Transmembrane</keyword>
<evidence type="ECO:0000313" key="5">
    <source>
        <dbReference type="Proteomes" id="UP000651837"/>
    </source>
</evidence>
<keyword evidence="5" id="KW-1185">Reference proteome</keyword>
<dbReference type="EMBL" id="JACWLN010000001">
    <property type="protein sequence ID" value="MBD1259055.1"/>
    <property type="molecule type" value="Genomic_DNA"/>
</dbReference>
<evidence type="ECO:0000313" key="3">
    <source>
        <dbReference type="EMBL" id="PWK24610.1"/>
    </source>
</evidence>